<dbReference type="EMBL" id="BAABKN010000004">
    <property type="protein sequence ID" value="GAA4724647.1"/>
    <property type="molecule type" value="Genomic_DNA"/>
</dbReference>
<evidence type="ECO:0000313" key="2">
    <source>
        <dbReference type="EMBL" id="GAA4724647.1"/>
    </source>
</evidence>
<keyword evidence="3" id="KW-1185">Reference proteome</keyword>
<name>A0ABP8YAL2_9ACTN</name>
<organism evidence="2 3">
    <name type="scientific">Nocardioides endophyticus</name>
    <dbReference type="NCBI Taxonomy" id="1353775"/>
    <lineage>
        <taxon>Bacteria</taxon>
        <taxon>Bacillati</taxon>
        <taxon>Actinomycetota</taxon>
        <taxon>Actinomycetes</taxon>
        <taxon>Propionibacteriales</taxon>
        <taxon>Nocardioidaceae</taxon>
        <taxon>Nocardioides</taxon>
    </lineage>
</organism>
<dbReference type="Pfam" id="PF13384">
    <property type="entry name" value="HTH_23"/>
    <property type="match status" value="1"/>
</dbReference>
<gene>
    <name evidence="2" type="ORF">GCM10023350_03820</name>
</gene>
<dbReference type="RefSeq" id="WP_345524845.1">
    <property type="nucleotide sequence ID" value="NZ_BAABKN010000004.1"/>
</dbReference>
<accession>A0ABP8YAL2</accession>
<comment type="caution">
    <text evidence="2">The sequence shown here is derived from an EMBL/GenBank/DDBJ whole genome shotgun (WGS) entry which is preliminary data.</text>
</comment>
<reference evidence="3" key="1">
    <citation type="journal article" date="2019" name="Int. J. Syst. Evol. Microbiol.">
        <title>The Global Catalogue of Microorganisms (GCM) 10K type strain sequencing project: providing services to taxonomists for standard genome sequencing and annotation.</title>
        <authorList>
            <consortium name="The Broad Institute Genomics Platform"/>
            <consortium name="The Broad Institute Genome Sequencing Center for Infectious Disease"/>
            <person name="Wu L."/>
            <person name="Ma J."/>
        </authorList>
    </citation>
    <scope>NUCLEOTIDE SEQUENCE [LARGE SCALE GENOMIC DNA]</scope>
    <source>
        <strain evidence="3">JCM 18532</strain>
    </source>
</reference>
<dbReference type="SMART" id="SM00421">
    <property type="entry name" value="HTH_LUXR"/>
    <property type="match status" value="1"/>
</dbReference>
<dbReference type="InterPro" id="IPR016032">
    <property type="entry name" value="Sig_transdc_resp-reg_C-effctor"/>
</dbReference>
<proteinExistence type="predicted"/>
<dbReference type="SUPFAM" id="SSF46894">
    <property type="entry name" value="C-terminal effector domain of the bipartite response regulators"/>
    <property type="match status" value="1"/>
</dbReference>
<dbReference type="Proteomes" id="UP001499882">
    <property type="component" value="Unassembled WGS sequence"/>
</dbReference>
<evidence type="ECO:0000313" key="3">
    <source>
        <dbReference type="Proteomes" id="UP001499882"/>
    </source>
</evidence>
<sequence>MTVVASGRGAAAAADRWEPSSDDILILRLLSEGHTTESVARRHGVSERTIRRRLRTIADEIGVDSTIELVVHAVRARLI</sequence>
<dbReference type="Gene3D" id="1.10.10.10">
    <property type="entry name" value="Winged helix-like DNA-binding domain superfamily/Winged helix DNA-binding domain"/>
    <property type="match status" value="1"/>
</dbReference>
<evidence type="ECO:0000259" key="1">
    <source>
        <dbReference type="SMART" id="SM00421"/>
    </source>
</evidence>
<protein>
    <recommendedName>
        <fullName evidence="1">HTH luxR-type domain-containing protein</fullName>
    </recommendedName>
</protein>
<dbReference type="InterPro" id="IPR000792">
    <property type="entry name" value="Tscrpt_reg_LuxR_C"/>
</dbReference>
<dbReference type="InterPro" id="IPR036388">
    <property type="entry name" value="WH-like_DNA-bd_sf"/>
</dbReference>
<feature type="domain" description="HTH luxR-type" evidence="1">
    <location>
        <begin position="16"/>
        <end position="73"/>
    </location>
</feature>